<dbReference type="Proteomes" id="UP001589734">
    <property type="component" value="Unassembled WGS sequence"/>
</dbReference>
<protein>
    <recommendedName>
        <fullName evidence="4">Lipoprotein</fullName>
    </recommendedName>
</protein>
<accession>A0ABV6BLD9</accession>
<reference evidence="2 3" key="1">
    <citation type="submission" date="2024-09" db="EMBL/GenBank/DDBJ databases">
        <authorList>
            <person name="Sun Q."/>
            <person name="Mori K."/>
        </authorList>
    </citation>
    <scope>NUCLEOTIDE SEQUENCE [LARGE SCALE GENOMIC DNA]</scope>
    <source>
        <strain evidence="2 3">CGMCC 1.12926</strain>
    </source>
</reference>
<gene>
    <name evidence="2" type="ORF">ACFFLS_04345</name>
</gene>
<proteinExistence type="predicted"/>
<keyword evidence="3" id="KW-1185">Reference proteome</keyword>
<dbReference type="EMBL" id="JBHLYW010000005">
    <property type="protein sequence ID" value="MFC0076254.1"/>
    <property type="molecule type" value="Genomic_DNA"/>
</dbReference>
<evidence type="ECO:0008006" key="4">
    <source>
        <dbReference type="Google" id="ProtNLM"/>
    </source>
</evidence>
<evidence type="ECO:0000313" key="2">
    <source>
        <dbReference type="EMBL" id="MFC0076254.1"/>
    </source>
</evidence>
<name>A0ABV6BLD9_9FLAO</name>
<organism evidence="2 3">
    <name type="scientific">Flavobacterium procerum</name>
    <dbReference type="NCBI Taxonomy" id="1455569"/>
    <lineage>
        <taxon>Bacteria</taxon>
        <taxon>Pseudomonadati</taxon>
        <taxon>Bacteroidota</taxon>
        <taxon>Flavobacteriia</taxon>
        <taxon>Flavobacteriales</taxon>
        <taxon>Flavobacteriaceae</taxon>
        <taxon>Flavobacterium</taxon>
    </lineage>
</organism>
<comment type="caution">
    <text evidence="2">The sequence shown here is derived from an EMBL/GenBank/DDBJ whole genome shotgun (WGS) entry which is preliminary data.</text>
</comment>
<evidence type="ECO:0000256" key="1">
    <source>
        <dbReference type="SAM" id="MobiDB-lite"/>
    </source>
</evidence>
<feature type="region of interest" description="Disordered" evidence="1">
    <location>
        <begin position="332"/>
        <end position="357"/>
    </location>
</feature>
<evidence type="ECO:0000313" key="3">
    <source>
        <dbReference type="Proteomes" id="UP001589734"/>
    </source>
</evidence>
<feature type="compositionally biased region" description="Acidic residues" evidence="1">
    <location>
        <begin position="335"/>
        <end position="352"/>
    </location>
</feature>
<dbReference type="RefSeq" id="WP_379683976.1">
    <property type="nucleotide sequence ID" value="NZ_JBHLYW010000005.1"/>
</dbReference>
<sequence length="514" mass="59573">MNKKKLLRTLLLSFIVIQLSCKKENDQNLIPSSNDKPDLVTINEGYQKNEKQNGNENLEVNSIIHFSKKYNSPQTWDYSLNLTEASLRGFHKLSNGNTMSIVENDNRSDNSTVFVLILDKEGKEIAKKKLPTNSKSKFNLYNILVKTDNAGGFTIYMKKQIRSLSESNEDSDEAKLKRKLREYQIDKIKFNNTYADPQIESKSMETVFLKSFQDKGLSKIVSADFSMKYLKDKIVVYGTTGEPSLSDTPFVAVLDQNMKLLRINSFSNYLETAIDNITLNKENNLFVEGLEHSGADGTCYRTKKRFVLDDNLKLIADKSDKEPYESFYCGPAFPESDEESSEEAESEPQEEETTVKPEKKEVWDTYTFHKDEKEEMLYNFKQKGMFSNKIILEKTKLDSTALWQIKFMFPDNYEVSYSSSLRGFKRSNGDFVFCVYLREKVNEKEKLSMAIFVFNKEGHLIRQFETPSYYGLTNFEIEEIDGNLIVAYMSYDSKYINGEWKYDYAFRANSYSLE</sequence>